<dbReference type="CDD" id="cd07381">
    <property type="entry name" value="MPP_CapA"/>
    <property type="match status" value="1"/>
</dbReference>
<feature type="transmembrane region" description="Helical" evidence="2">
    <location>
        <begin position="21"/>
        <end position="38"/>
    </location>
</feature>
<dbReference type="PANTHER" id="PTHR33393:SF13">
    <property type="entry name" value="PGA BIOSYNTHESIS PROTEIN CAPA"/>
    <property type="match status" value="1"/>
</dbReference>
<evidence type="ECO:0000313" key="5">
    <source>
        <dbReference type="Proteomes" id="UP000198935"/>
    </source>
</evidence>
<dbReference type="SMART" id="SM00854">
    <property type="entry name" value="PGA_cap"/>
    <property type="match status" value="1"/>
</dbReference>
<name>A0A1H3T862_9BACI</name>
<dbReference type="InterPro" id="IPR029052">
    <property type="entry name" value="Metallo-depent_PP-like"/>
</dbReference>
<dbReference type="OrthoDB" id="9810906at2"/>
<keyword evidence="2" id="KW-0812">Transmembrane</keyword>
<evidence type="ECO:0000256" key="1">
    <source>
        <dbReference type="ARBA" id="ARBA00005662"/>
    </source>
</evidence>
<sequence length="397" mass="45361">MKQRFSYQEQLLYWSKKHKKRLTFHTAVLTAFLGALLLTSDMWTYEPPVPEVKKDSDALLTCTFVGDMMFGRYISKVIDRKGYDFLFKFTDPYFQISDFSTGSFKHPLLTENRQPAPGKSKGTVFSADPLAVEELKKRHFRSVSIANTNIYDYGYLAFRDTITYFENDPDIDAAGHMIDREDMSNAVYYDHNGITIATVAATDKWTANAAVTTYRPGVMPLDPPEIVVESIVQAKKQADLVIVHAHWGEPYDSHVSERQRELAHAMARAGADIIVGHYPHVLAPVEVYNDTIIFYSLGNFIFDQGWTRTKQTAMAQYRLYEDGRAEVELIPFVIREGQPRPVSTISYRQFSIQQMLTKNFEKGQWEKIEENIVFKVNHSRVIQTGKLFEEGADSGTG</sequence>
<organism evidence="4 5">
    <name type="scientific">Evansella caseinilytica</name>
    <dbReference type="NCBI Taxonomy" id="1503961"/>
    <lineage>
        <taxon>Bacteria</taxon>
        <taxon>Bacillati</taxon>
        <taxon>Bacillota</taxon>
        <taxon>Bacilli</taxon>
        <taxon>Bacillales</taxon>
        <taxon>Bacillaceae</taxon>
        <taxon>Evansella</taxon>
    </lineage>
</organism>
<dbReference type="Proteomes" id="UP000198935">
    <property type="component" value="Unassembled WGS sequence"/>
</dbReference>
<keyword evidence="2" id="KW-1133">Transmembrane helix</keyword>
<proteinExistence type="inferred from homology"/>
<evidence type="ECO:0000259" key="3">
    <source>
        <dbReference type="SMART" id="SM00854"/>
    </source>
</evidence>
<dbReference type="STRING" id="1503961.SAMN05421736_113106"/>
<feature type="domain" description="Capsule synthesis protein CapA" evidence="3">
    <location>
        <begin position="61"/>
        <end position="304"/>
    </location>
</feature>
<evidence type="ECO:0000313" key="4">
    <source>
        <dbReference type="EMBL" id="SDZ46404.1"/>
    </source>
</evidence>
<keyword evidence="5" id="KW-1185">Reference proteome</keyword>
<reference evidence="5" key="1">
    <citation type="submission" date="2016-10" db="EMBL/GenBank/DDBJ databases">
        <authorList>
            <person name="Varghese N."/>
            <person name="Submissions S."/>
        </authorList>
    </citation>
    <scope>NUCLEOTIDE SEQUENCE [LARGE SCALE GENOMIC DNA]</scope>
    <source>
        <strain evidence="5">SP</strain>
    </source>
</reference>
<dbReference type="InterPro" id="IPR052169">
    <property type="entry name" value="CW_Biosynth-Accessory"/>
</dbReference>
<comment type="similarity">
    <text evidence="1">Belongs to the CapA family.</text>
</comment>
<evidence type="ECO:0000256" key="2">
    <source>
        <dbReference type="SAM" id="Phobius"/>
    </source>
</evidence>
<dbReference type="SUPFAM" id="SSF56300">
    <property type="entry name" value="Metallo-dependent phosphatases"/>
    <property type="match status" value="1"/>
</dbReference>
<dbReference type="InterPro" id="IPR019079">
    <property type="entry name" value="Capsule_synth_CapA"/>
</dbReference>
<dbReference type="EMBL" id="FNPI01000013">
    <property type="protein sequence ID" value="SDZ46404.1"/>
    <property type="molecule type" value="Genomic_DNA"/>
</dbReference>
<dbReference type="PANTHER" id="PTHR33393">
    <property type="entry name" value="POLYGLUTAMINE SYNTHESIS ACCESSORY PROTEIN RV0574C-RELATED"/>
    <property type="match status" value="1"/>
</dbReference>
<dbReference type="Gene3D" id="3.60.21.10">
    <property type="match status" value="1"/>
</dbReference>
<accession>A0A1H3T862</accession>
<dbReference type="Pfam" id="PF09587">
    <property type="entry name" value="PGA_cap"/>
    <property type="match status" value="1"/>
</dbReference>
<dbReference type="AlphaFoldDB" id="A0A1H3T862"/>
<keyword evidence="2" id="KW-0472">Membrane</keyword>
<gene>
    <name evidence="4" type="ORF">SAMN05421736_113106</name>
</gene>
<protein>
    <submittedName>
        <fullName evidence="4">Poly-gamma-glutamate synthesis protein (Capsule biosynthesis protein)</fullName>
    </submittedName>
</protein>